<proteinExistence type="predicted"/>
<reference evidence="5" key="1">
    <citation type="submission" date="2021-06" db="EMBL/GenBank/DDBJ databases">
        <authorList>
            <person name="Kallberg Y."/>
            <person name="Tangrot J."/>
            <person name="Rosling A."/>
        </authorList>
    </citation>
    <scope>NUCLEOTIDE SEQUENCE</scope>
    <source>
        <strain evidence="5">FL966</strain>
    </source>
</reference>
<keyword evidence="6" id="KW-1185">Reference proteome</keyword>
<feature type="region of interest" description="Disordered" evidence="3">
    <location>
        <begin position="316"/>
        <end position="337"/>
    </location>
</feature>
<feature type="compositionally biased region" description="Low complexity" evidence="3">
    <location>
        <begin position="317"/>
        <end position="329"/>
    </location>
</feature>
<dbReference type="PANTHER" id="PTHR48051:SF54">
    <property type="entry name" value="LEUCINE-RICH REPEAT-CONTAINING PROTEIN"/>
    <property type="match status" value="1"/>
</dbReference>
<dbReference type="SMART" id="SM00369">
    <property type="entry name" value="LRR_TYP"/>
    <property type="match status" value="14"/>
</dbReference>
<dbReference type="OrthoDB" id="660555at2759"/>
<gene>
    <name evidence="5" type="ORF">CPELLU_LOCUS4352</name>
</gene>
<feature type="region of interest" description="Disordered" evidence="3">
    <location>
        <begin position="181"/>
        <end position="253"/>
    </location>
</feature>
<feature type="compositionally biased region" description="Polar residues" evidence="3">
    <location>
        <begin position="199"/>
        <end position="215"/>
    </location>
</feature>
<dbReference type="Pfam" id="PF23598">
    <property type="entry name" value="LRR_14"/>
    <property type="match status" value="1"/>
</dbReference>
<dbReference type="PROSITE" id="PS51450">
    <property type="entry name" value="LRR"/>
    <property type="match status" value="7"/>
</dbReference>
<feature type="region of interest" description="Disordered" evidence="3">
    <location>
        <begin position="999"/>
        <end position="1030"/>
    </location>
</feature>
<dbReference type="Proteomes" id="UP000789759">
    <property type="component" value="Unassembled WGS sequence"/>
</dbReference>
<feature type="compositionally biased region" description="Polar residues" evidence="3">
    <location>
        <begin position="389"/>
        <end position="404"/>
    </location>
</feature>
<dbReference type="GO" id="GO:0005737">
    <property type="term" value="C:cytoplasm"/>
    <property type="evidence" value="ECO:0007669"/>
    <property type="project" value="TreeGrafter"/>
</dbReference>
<feature type="compositionally biased region" description="Polar residues" evidence="3">
    <location>
        <begin position="229"/>
        <end position="253"/>
    </location>
</feature>
<feature type="region of interest" description="Disordered" evidence="3">
    <location>
        <begin position="135"/>
        <end position="162"/>
    </location>
</feature>
<evidence type="ECO:0000313" key="6">
    <source>
        <dbReference type="Proteomes" id="UP000789759"/>
    </source>
</evidence>
<evidence type="ECO:0000256" key="2">
    <source>
        <dbReference type="ARBA" id="ARBA00022737"/>
    </source>
</evidence>
<feature type="compositionally biased region" description="Polar residues" evidence="3">
    <location>
        <begin position="135"/>
        <end position="144"/>
    </location>
</feature>
<evidence type="ECO:0000313" key="5">
    <source>
        <dbReference type="EMBL" id="CAG8542206.1"/>
    </source>
</evidence>
<dbReference type="InterPro" id="IPR055414">
    <property type="entry name" value="LRR_R13L4/SHOC2-like"/>
</dbReference>
<feature type="region of interest" description="Disordered" evidence="3">
    <location>
        <begin position="1"/>
        <end position="30"/>
    </location>
</feature>
<dbReference type="PANTHER" id="PTHR48051">
    <property type="match status" value="1"/>
</dbReference>
<dbReference type="Gene3D" id="3.80.10.10">
    <property type="entry name" value="Ribonuclease Inhibitor"/>
    <property type="match status" value="3"/>
</dbReference>
<name>A0A9N9AUK7_9GLOM</name>
<dbReference type="InterPro" id="IPR001611">
    <property type="entry name" value="Leu-rich_rpt"/>
</dbReference>
<dbReference type="AlphaFoldDB" id="A0A9N9AUK7"/>
<feature type="compositionally biased region" description="Basic and acidic residues" evidence="3">
    <location>
        <begin position="1052"/>
        <end position="1062"/>
    </location>
</feature>
<protein>
    <submittedName>
        <fullName evidence="5">2964_t:CDS:1</fullName>
    </submittedName>
</protein>
<dbReference type="PRINTS" id="PR00019">
    <property type="entry name" value="LEURICHRPT"/>
</dbReference>
<feature type="region of interest" description="Disordered" evidence="3">
    <location>
        <begin position="380"/>
        <end position="414"/>
    </location>
</feature>
<keyword evidence="1" id="KW-0433">Leucine-rich repeat</keyword>
<dbReference type="Pfam" id="PF13855">
    <property type="entry name" value="LRR_8"/>
    <property type="match status" value="3"/>
</dbReference>
<organism evidence="5 6">
    <name type="scientific">Cetraspora pellucida</name>
    <dbReference type="NCBI Taxonomy" id="1433469"/>
    <lineage>
        <taxon>Eukaryota</taxon>
        <taxon>Fungi</taxon>
        <taxon>Fungi incertae sedis</taxon>
        <taxon>Mucoromycota</taxon>
        <taxon>Glomeromycotina</taxon>
        <taxon>Glomeromycetes</taxon>
        <taxon>Diversisporales</taxon>
        <taxon>Gigasporaceae</taxon>
        <taxon>Cetraspora</taxon>
    </lineage>
</organism>
<dbReference type="SUPFAM" id="SSF52058">
    <property type="entry name" value="L domain-like"/>
    <property type="match status" value="2"/>
</dbReference>
<dbReference type="EMBL" id="CAJVQA010002268">
    <property type="protein sequence ID" value="CAG8542206.1"/>
    <property type="molecule type" value="Genomic_DNA"/>
</dbReference>
<dbReference type="InterPro" id="IPR003591">
    <property type="entry name" value="Leu-rich_rpt_typical-subtyp"/>
</dbReference>
<feature type="domain" description="Disease resistance R13L4/SHOC-2-like LRR" evidence="4">
    <location>
        <begin position="603"/>
        <end position="664"/>
    </location>
</feature>
<dbReference type="InterPro" id="IPR050216">
    <property type="entry name" value="LRR_domain-containing"/>
</dbReference>
<feature type="compositionally biased region" description="Polar residues" evidence="3">
    <location>
        <begin position="1003"/>
        <end position="1013"/>
    </location>
</feature>
<dbReference type="SMART" id="SM00365">
    <property type="entry name" value="LRR_SD22"/>
    <property type="match status" value="6"/>
</dbReference>
<dbReference type="SMART" id="SM00364">
    <property type="entry name" value="LRR_BAC"/>
    <property type="match status" value="10"/>
</dbReference>
<evidence type="ECO:0000259" key="4">
    <source>
        <dbReference type="Pfam" id="PF23598"/>
    </source>
</evidence>
<evidence type="ECO:0000256" key="1">
    <source>
        <dbReference type="ARBA" id="ARBA00022614"/>
    </source>
</evidence>
<keyword evidence="2" id="KW-0677">Repeat</keyword>
<dbReference type="InterPro" id="IPR032675">
    <property type="entry name" value="LRR_dom_sf"/>
</dbReference>
<comment type="caution">
    <text evidence="5">The sequence shown here is derived from an EMBL/GenBank/DDBJ whole genome shotgun (WGS) entry which is preliminary data.</text>
</comment>
<accession>A0A9N9AUK7</accession>
<feature type="region of interest" description="Disordered" evidence="3">
    <location>
        <begin position="1052"/>
        <end position="1073"/>
    </location>
</feature>
<evidence type="ECO:0000256" key="3">
    <source>
        <dbReference type="SAM" id="MobiDB-lite"/>
    </source>
</evidence>
<feature type="compositionally biased region" description="Low complexity" evidence="3">
    <location>
        <begin position="181"/>
        <end position="198"/>
    </location>
</feature>
<sequence>MSDSDSIHSTDAPPPVPPKDDFRPMLPPKDFPRAFSYMGPSNSSNLNNETNTKRAKRTSLFPSFGSLFTPNTTKATTNDDVPRISSHSGSMFSKISSWWSNLSKLKPKNTANVTPIAIPSTSSSATSLITPQITDDANNFQSSPKVKRSKSITTTSSRNQSNKRASFISFIEKLNRKFSFSSKKSNSSKSSNNQKVSSRINPSKTDWSSSASTYHNGDVKRSNAKQKQKMTTNNHDLTASTQTLCPDGSSISTTHSTAAETMESYNNEYENIEDISIDILEPLRYSMAKSNSSDDTIRGASKTNRHSRLLDIFTPKSTSQRGSTSSRGSIVHTTNGVPNRHIRINSNVIKDPTSLDDMQRENYENRLSSQICTNLDMPYYTIDNEGEDGTSSSDLATEGQSKSDMSPLRQNPHKQSSIMEMDRFLSSLCASPDNDTTPSNQPFSRMSWIAKSFDSEDPSAFHIRPDSIIANLKVAVPLRSAKDAFSNPQSIDSKGPAILSNCRIAFIPVNFFDGLYNVKELFLDRNSLRDLSEEILKLTKLEILDLSNNCISQFNPKLKFKKMKNLRRLNLDNNVLYDITSLCKIKTLRELRANNNFLGTLTTDIAKLVKLRLLYLDNNQLATLPDSIGRLRSLCVLRLNNNNLEELPLSVCSLRQLKVLELKSNLLTQLPENIKELESLAKLDVSNNRLTSLPNDIVKCSRLTHLNASNNKLESLPPKFGQLYRLITLNLRQNQINNLSGDFGKLTNLTDLDLSYNELVVLPEGLGNLKKLTEIKLNNNTSLLAIPDIFQKLSQIRKIYLQHCNLSSIPFIMGDAYNQLKYVDISYNLFDTIPDLHGMNNVTVFNIANNRIVDLTEKIDQLESLCELYVMNNKLTHIPKSIGHLKNLQVLDVSENMIVELPLSIGDCQNLRELKLQGNSLESLPATLRYLTSLDIFHIGQWPATEFKIVHNEILTEDLKLSPYQFNIPQDAERTLLWRMHDSILKRLREIDCNDGTSDKSLKSFSNESNASQYGGIRPLTPELSPSSSSRDDVILKMTVLKGVYDQIMKDMRNNEYGKEPSNDDTTESSNSVRKKFSKLKFLKIGDNK</sequence>
<dbReference type="FunFam" id="3.80.10.10:FF:001164">
    <property type="entry name" value="GH01279p"/>
    <property type="match status" value="1"/>
</dbReference>